<dbReference type="PROSITE" id="PS51232">
    <property type="entry name" value="GBD_FH3"/>
    <property type="match status" value="1"/>
</dbReference>
<evidence type="ECO:0000313" key="8">
    <source>
        <dbReference type="Proteomes" id="UP001516400"/>
    </source>
</evidence>
<reference evidence="7 8" key="1">
    <citation type="journal article" date="2021" name="BMC Biol.">
        <title>Horizontally acquired antibacterial genes associated with adaptive radiation of ladybird beetles.</title>
        <authorList>
            <person name="Li H.S."/>
            <person name="Tang X.F."/>
            <person name="Huang Y.H."/>
            <person name="Xu Z.Y."/>
            <person name="Chen M.L."/>
            <person name="Du X.Y."/>
            <person name="Qiu B.Y."/>
            <person name="Chen P.T."/>
            <person name="Zhang W."/>
            <person name="Slipinski A."/>
            <person name="Escalona H.E."/>
            <person name="Waterhouse R.M."/>
            <person name="Zwick A."/>
            <person name="Pang H."/>
        </authorList>
    </citation>
    <scope>NUCLEOTIDE SEQUENCE [LARGE SCALE GENOMIC DNA]</scope>
    <source>
        <strain evidence="7">SYSU2018</strain>
    </source>
</reference>
<feature type="coiled-coil region" evidence="2">
    <location>
        <begin position="769"/>
        <end position="826"/>
    </location>
</feature>
<dbReference type="PROSITE" id="PS51444">
    <property type="entry name" value="FH2"/>
    <property type="match status" value="1"/>
</dbReference>
<dbReference type="Gene3D" id="1.20.58.2220">
    <property type="entry name" value="Formin, FH2 domain"/>
    <property type="match status" value="1"/>
</dbReference>
<dbReference type="InterPro" id="IPR010472">
    <property type="entry name" value="FH3_dom"/>
</dbReference>
<proteinExistence type="inferred from homology"/>
<dbReference type="InterPro" id="IPR010473">
    <property type="entry name" value="GTPase-bd"/>
</dbReference>
<protein>
    <recommendedName>
        <fullName evidence="9">Formin-like protein</fullName>
    </recommendedName>
</protein>
<comment type="similarity">
    <text evidence="1">Belongs to the formin homology family.</text>
</comment>
<dbReference type="InterPro" id="IPR014768">
    <property type="entry name" value="GBD/FH3_dom"/>
</dbReference>
<feature type="region of interest" description="Disordered" evidence="3">
    <location>
        <begin position="80"/>
        <end position="101"/>
    </location>
</feature>
<evidence type="ECO:0000259" key="5">
    <source>
        <dbReference type="PROSITE" id="PS51232"/>
    </source>
</evidence>
<dbReference type="InterPro" id="IPR016024">
    <property type="entry name" value="ARM-type_fold"/>
</dbReference>
<dbReference type="Proteomes" id="UP001516400">
    <property type="component" value="Unassembled WGS sequence"/>
</dbReference>
<comment type="caution">
    <text evidence="7">The sequence shown here is derived from an EMBL/GenBank/DDBJ whole genome shotgun (WGS) entry which is preliminary data.</text>
</comment>
<feature type="region of interest" description="Disordered" evidence="3">
    <location>
        <begin position="404"/>
        <end position="467"/>
    </location>
</feature>
<evidence type="ECO:0000256" key="3">
    <source>
        <dbReference type="SAM" id="MobiDB-lite"/>
    </source>
</evidence>
<dbReference type="InterPro" id="IPR011989">
    <property type="entry name" value="ARM-like"/>
</dbReference>
<dbReference type="SUPFAM" id="SSF48371">
    <property type="entry name" value="ARM repeat"/>
    <property type="match status" value="1"/>
</dbReference>
<dbReference type="InterPro" id="IPR042201">
    <property type="entry name" value="FH2_Formin_sf"/>
</dbReference>
<dbReference type="PANTHER" id="PTHR45857:SF4">
    <property type="entry name" value="FORMIN-LIKE PROTEIN"/>
    <property type="match status" value="1"/>
</dbReference>
<name>A0ABD2MUR2_9CUCU</name>
<dbReference type="SMART" id="SM01139">
    <property type="entry name" value="Drf_FH3"/>
    <property type="match status" value="1"/>
</dbReference>
<dbReference type="PANTHER" id="PTHR45857">
    <property type="entry name" value="FORMIN-LIKE PROTEIN"/>
    <property type="match status" value="1"/>
</dbReference>
<keyword evidence="8" id="KW-1185">Reference proteome</keyword>
<evidence type="ECO:0000256" key="2">
    <source>
        <dbReference type="SAM" id="Coils"/>
    </source>
</evidence>
<feature type="domain" description="GBD/FH3" evidence="5">
    <location>
        <begin position="1"/>
        <end position="393"/>
    </location>
</feature>
<feature type="compositionally biased region" description="Low complexity" evidence="3">
    <location>
        <begin position="425"/>
        <end position="436"/>
    </location>
</feature>
<feature type="domain" description="DAD" evidence="4">
    <location>
        <begin position="920"/>
        <end position="953"/>
    </location>
</feature>
<dbReference type="Pfam" id="PF06371">
    <property type="entry name" value="Drf_GBD"/>
    <property type="match status" value="1"/>
</dbReference>
<dbReference type="SMART" id="SM01140">
    <property type="entry name" value="Drf_GBD"/>
    <property type="match status" value="1"/>
</dbReference>
<feature type="region of interest" description="Disordered" evidence="3">
    <location>
        <begin position="1"/>
        <end position="28"/>
    </location>
</feature>
<organism evidence="7 8">
    <name type="scientific">Cryptolaemus montrouzieri</name>
    <dbReference type="NCBI Taxonomy" id="559131"/>
    <lineage>
        <taxon>Eukaryota</taxon>
        <taxon>Metazoa</taxon>
        <taxon>Ecdysozoa</taxon>
        <taxon>Arthropoda</taxon>
        <taxon>Hexapoda</taxon>
        <taxon>Insecta</taxon>
        <taxon>Pterygota</taxon>
        <taxon>Neoptera</taxon>
        <taxon>Endopterygota</taxon>
        <taxon>Coleoptera</taxon>
        <taxon>Polyphaga</taxon>
        <taxon>Cucujiformia</taxon>
        <taxon>Coccinelloidea</taxon>
        <taxon>Coccinellidae</taxon>
        <taxon>Scymninae</taxon>
        <taxon>Scymnini</taxon>
        <taxon>Cryptolaemus</taxon>
    </lineage>
</organism>
<dbReference type="InterPro" id="IPR043592">
    <property type="entry name" value="FMNL_animal"/>
</dbReference>
<dbReference type="SMART" id="SM00498">
    <property type="entry name" value="FH2"/>
    <property type="match status" value="1"/>
</dbReference>
<dbReference type="InterPro" id="IPR015425">
    <property type="entry name" value="FH2_Formin"/>
</dbReference>
<evidence type="ECO:0000259" key="4">
    <source>
        <dbReference type="PROSITE" id="PS51231"/>
    </source>
</evidence>
<feature type="compositionally biased region" description="Basic and acidic residues" evidence="3">
    <location>
        <begin position="80"/>
        <end position="90"/>
    </location>
</feature>
<dbReference type="PROSITE" id="PS51231">
    <property type="entry name" value="DAD"/>
    <property type="match status" value="1"/>
</dbReference>
<evidence type="ECO:0008006" key="9">
    <source>
        <dbReference type="Google" id="ProtNLM"/>
    </source>
</evidence>
<dbReference type="Gene3D" id="1.25.10.10">
    <property type="entry name" value="Leucine-rich Repeat Variant"/>
    <property type="match status" value="1"/>
</dbReference>
<dbReference type="SUPFAM" id="SSF101447">
    <property type="entry name" value="Formin homology 2 domain (FH2 domain)"/>
    <property type="match status" value="1"/>
</dbReference>
<dbReference type="Pfam" id="PF02181">
    <property type="entry name" value="FH2"/>
    <property type="match status" value="1"/>
</dbReference>
<evidence type="ECO:0000256" key="1">
    <source>
        <dbReference type="ARBA" id="ARBA00023449"/>
    </source>
</evidence>
<keyword evidence="2" id="KW-0175">Coiled coil</keyword>
<dbReference type="AlphaFoldDB" id="A0ABD2MUR2"/>
<gene>
    <name evidence="7" type="ORF">HHI36_009178</name>
</gene>
<dbReference type="EMBL" id="JABFTP020000021">
    <property type="protein sequence ID" value="KAL3270119.1"/>
    <property type="molecule type" value="Genomic_DNA"/>
</dbReference>
<feature type="domain" description="FH2" evidence="6">
    <location>
        <begin position="483"/>
        <end position="883"/>
    </location>
</feature>
<sequence>MVGTKAHDHADGIEPAAKDRVKMTGRGDERDDAQFTVQKPKLCLTKWVREFLNEDNNGLDVLIDYLSFRLGMMRHEQRIAESRSASEEKLNPGSPNSTLNYQNTTLERTNGHLRTPLDISDSPSLKRRSKHVAKLNMGESKDDIHVCIMCMRAIMNNKYGFNMVIQHREAINCISLSLIHKRLRTKALVLELLAAICLVKGGHEIILSAFDNFKEVCHEKHRFETLMNYFLNYDVFNIEFMVACMQFVNIIVHSVENMNFRVHLQYEFTALNLDSYLEKLKHTESEELQVQISAYLDNVFDVAALMEDSETKTAALEKVAELEDEVSQLHERLQEFEHQALEKMAHLETELVQVRQERDELVEIKRKADEEVSTLRRVVQHHEQESKNRQSMFESKIAELENVSKTLPKGNSMPGISDILKNHSETTSNSSISSVIVPPPPPAPVAAPPPPPCPPPPPAKLPSAPIPPPPAGFMQAPDGAMTIKRKVQTKYKLPTINWVALKPNQVRGTIFNELDDDKLHNYIDFHDFEERFKIGSVGLMANGNTEIDGLSSFPSKKFKKPENVTLLEHTRLRNIAISRRKLEMPVEKVINAVNMLDLKQLSLDNVELLQRMVPTEPETKAYKDYINEKKNINLLTEEDKFLLQLTKVERISVKLSIMSYIGNFYDNLHLISPQIHAIISASNSVKHSKKLRSVLEIVLAFGNYLNSSKRGPAYGFKLQSLDSLLDTKSTDKRMCLLHYIVATIRHKFPELLNFDSELHYIEKAAFVSLENIATDLQELEKGMDSVRKEADLRGKGAQSLVIKDFLQNSEDKLRKLKTEAKAAQEAFRECVEFFAESPRTTDANTFFPLLVRFVKAFKVTDQENEQRRRLELAALNANNKTNEDVAKKNKINQKKQQDALINELKHKTRLVKEKKLLQQDEVYNGALEDILLELKSEPYRRADAVRRSQRRRIDSNRLSKTMEEFEI</sequence>
<accession>A0ABD2MUR2</accession>
<evidence type="ECO:0000259" key="6">
    <source>
        <dbReference type="PROSITE" id="PS51444"/>
    </source>
</evidence>
<dbReference type="InterPro" id="IPR014767">
    <property type="entry name" value="DAD_dom"/>
</dbReference>
<evidence type="ECO:0000313" key="7">
    <source>
        <dbReference type="EMBL" id="KAL3270119.1"/>
    </source>
</evidence>
<feature type="coiled-coil region" evidence="2">
    <location>
        <begin position="305"/>
        <end position="385"/>
    </location>
</feature>
<feature type="compositionally biased region" description="Pro residues" evidence="3">
    <location>
        <begin position="437"/>
        <end position="467"/>
    </location>
</feature>
<dbReference type="Pfam" id="PF06367">
    <property type="entry name" value="Drf_FH3"/>
    <property type="match status" value="1"/>
</dbReference>